<gene>
    <name evidence="9" type="primary">pyrF</name>
    <name evidence="14" type="ORF">BJI67_09100</name>
</gene>
<dbReference type="InterPro" id="IPR001754">
    <property type="entry name" value="OMPdeCOase_dom"/>
</dbReference>
<name>A0A1D8K8C7_9GAMM</name>
<reference evidence="14 15" key="1">
    <citation type="submission" date="2016-09" db="EMBL/GenBank/DDBJ databases">
        <title>Acidihalobacter prosperus V6 (DSM14174).</title>
        <authorList>
            <person name="Khaleque H.N."/>
            <person name="Ramsay J.P."/>
            <person name="Murphy R.J.T."/>
            <person name="Kaksonen A.H."/>
            <person name="Boxall N.J."/>
            <person name="Watkin E.L.J."/>
        </authorList>
    </citation>
    <scope>NUCLEOTIDE SEQUENCE [LARGE SCALE GENOMIC DNA]</scope>
    <source>
        <strain evidence="14 15">V6</strain>
    </source>
</reference>
<feature type="binding site" evidence="9 11">
    <location>
        <position position="224"/>
    </location>
    <ligand>
        <name>substrate</name>
    </ligand>
</feature>
<comment type="subunit">
    <text evidence="3 9">Homodimer.</text>
</comment>
<evidence type="ECO:0000256" key="11">
    <source>
        <dbReference type="PIRSR" id="PIRSR614732-2"/>
    </source>
</evidence>
<dbReference type="HAMAP" id="MF_01200_B">
    <property type="entry name" value="OMPdecase_type1_B"/>
    <property type="match status" value="1"/>
</dbReference>
<feature type="active site" description="Proton donor" evidence="9">
    <location>
        <position position="76"/>
    </location>
</feature>
<dbReference type="AlphaFoldDB" id="A0A1D8K8C7"/>
<evidence type="ECO:0000256" key="9">
    <source>
        <dbReference type="HAMAP-Rule" id="MF_01200"/>
    </source>
</evidence>
<dbReference type="InterPro" id="IPR014732">
    <property type="entry name" value="OMPdecase"/>
</dbReference>
<comment type="function">
    <text evidence="1 9">Catalyzes the decarboxylation of orotidine 5'-monophosphate (OMP) to uridine 5'-monophosphate (UMP).</text>
</comment>
<dbReference type="GO" id="GO:0006207">
    <property type="term" value="P:'de novo' pyrimidine nucleobase biosynthetic process"/>
    <property type="evidence" value="ECO:0007669"/>
    <property type="project" value="InterPro"/>
</dbReference>
<evidence type="ECO:0000313" key="15">
    <source>
        <dbReference type="Proteomes" id="UP000095342"/>
    </source>
</evidence>
<protein>
    <recommendedName>
        <fullName evidence="9">Orotidine 5'-phosphate decarboxylase</fullName>
        <ecNumber evidence="9">4.1.1.23</ecNumber>
    </recommendedName>
    <alternativeName>
        <fullName evidence="9">OMP decarboxylase</fullName>
        <shortName evidence="9">OMPDCase</shortName>
        <shortName evidence="9">OMPdecase</shortName>
    </alternativeName>
</protein>
<feature type="active site" description="For OMPdecase activity" evidence="10">
    <location>
        <position position="79"/>
    </location>
</feature>
<dbReference type="KEGG" id="aaeo:BJI67_09100"/>
<evidence type="ECO:0000256" key="8">
    <source>
        <dbReference type="ARBA" id="ARBA00061012"/>
    </source>
</evidence>
<keyword evidence="4 9" id="KW-0210">Decarboxylase</keyword>
<feature type="binding site" evidence="9 11">
    <location>
        <position position="47"/>
    </location>
    <ligand>
        <name>substrate</name>
    </ligand>
</feature>
<feature type="binding site" evidence="9">
    <location>
        <begin position="74"/>
        <end position="83"/>
    </location>
    <ligand>
        <name>substrate</name>
    </ligand>
</feature>
<dbReference type="UniPathway" id="UPA00070">
    <property type="reaction ID" value="UER00120"/>
</dbReference>
<dbReference type="Proteomes" id="UP000095342">
    <property type="component" value="Chromosome"/>
</dbReference>
<feature type="binding site" evidence="9 11">
    <location>
        <position position="203"/>
    </location>
    <ligand>
        <name>substrate</name>
    </ligand>
</feature>
<evidence type="ECO:0000256" key="4">
    <source>
        <dbReference type="ARBA" id="ARBA00022793"/>
    </source>
</evidence>
<dbReference type="GO" id="GO:0044205">
    <property type="term" value="P:'de novo' UMP biosynthetic process"/>
    <property type="evidence" value="ECO:0007669"/>
    <property type="project" value="UniProtKB-UniRule"/>
</dbReference>
<dbReference type="InterPro" id="IPR011060">
    <property type="entry name" value="RibuloseP-bd_barrel"/>
</dbReference>
<feature type="binding site" evidence="9 11">
    <location>
        <position position="223"/>
    </location>
    <ligand>
        <name>substrate</name>
    </ligand>
</feature>
<dbReference type="SMART" id="SM00934">
    <property type="entry name" value="OMPdecase"/>
    <property type="match status" value="1"/>
</dbReference>
<dbReference type="FunFam" id="3.20.20.70:FF:000015">
    <property type="entry name" value="Orotidine 5'-phosphate decarboxylase"/>
    <property type="match status" value="1"/>
</dbReference>
<evidence type="ECO:0000256" key="10">
    <source>
        <dbReference type="PIRSR" id="PIRSR614732-1"/>
    </source>
</evidence>
<keyword evidence="5 9" id="KW-0665">Pyrimidine biosynthesis</keyword>
<evidence type="ECO:0000256" key="7">
    <source>
        <dbReference type="ARBA" id="ARBA00049157"/>
    </source>
</evidence>
<evidence type="ECO:0000256" key="3">
    <source>
        <dbReference type="ARBA" id="ARBA00011738"/>
    </source>
</evidence>
<dbReference type="PANTHER" id="PTHR32119:SF2">
    <property type="entry name" value="OROTIDINE 5'-PHOSPHATE DECARBOXYLASE"/>
    <property type="match status" value="1"/>
</dbReference>
<dbReference type="SUPFAM" id="SSF51366">
    <property type="entry name" value="Ribulose-phoshate binding barrel"/>
    <property type="match status" value="1"/>
</dbReference>
<dbReference type="InterPro" id="IPR013785">
    <property type="entry name" value="Aldolase_TIM"/>
</dbReference>
<keyword evidence="15" id="KW-1185">Reference proteome</keyword>
<feature type="active site" description="For OMPdecase activity" evidence="10">
    <location>
        <position position="76"/>
    </location>
</feature>
<evidence type="ECO:0000256" key="2">
    <source>
        <dbReference type="ARBA" id="ARBA00004861"/>
    </source>
</evidence>
<dbReference type="EMBL" id="CP017448">
    <property type="protein sequence ID" value="AOV17196.1"/>
    <property type="molecule type" value="Genomic_DNA"/>
</dbReference>
<feature type="domain" description="Orotidine 5'-phosphate decarboxylase" evidence="13">
    <location>
        <begin position="19"/>
        <end position="239"/>
    </location>
</feature>
<proteinExistence type="inferred from homology"/>
<dbReference type="Gene3D" id="3.20.20.70">
    <property type="entry name" value="Aldolase class I"/>
    <property type="match status" value="1"/>
</dbReference>
<dbReference type="PROSITE" id="PS00156">
    <property type="entry name" value="OMPDECASE"/>
    <property type="match status" value="1"/>
</dbReference>
<comment type="catalytic activity">
    <reaction evidence="7 9 12">
        <text>orotidine 5'-phosphate + H(+) = UMP + CO2</text>
        <dbReference type="Rhea" id="RHEA:11596"/>
        <dbReference type="ChEBI" id="CHEBI:15378"/>
        <dbReference type="ChEBI" id="CHEBI:16526"/>
        <dbReference type="ChEBI" id="CHEBI:57538"/>
        <dbReference type="ChEBI" id="CHEBI:57865"/>
        <dbReference type="EC" id="4.1.1.23"/>
    </reaction>
</comment>
<organism evidence="14 15">
    <name type="scientific">Acidihalobacter aeolianus</name>
    <dbReference type="NCBI Taxonomy" id="2792603"/>
    <lineage>
        <taxon>Bacteria</taxon>
        <taxon>Pseudomonadati</taxon>
        <taxon>Pseudomonadota</taxon>
        <taxon>Gammaproteobacteria</taxon>
        <taxon>Chromatiales</taxon>
        <taxon>Ectothiorhodospiraceae</taxon>
        <taxon>Acidihalobacter</taxon>
    </lineage>
</organism>
<evidence type="ECO:0000259" key="13">
    <source>
        <dbReference type="SMART" id="SM00934"/>
    </source>
</evidence>
<comment type="pathway">
    <text evidence="2 9 12">Pyrimidine metabolism; UMP biosynthesis via de novo pathway; UMP from orotate: step 2/2.</text>
</comment>
<dbReference type="CDD" id="cd04725">
    <property type="entry name" value="OMP_decarboxylase_like"/>
    <property type="match status" value="1"/>
</dbReference>
<evidence type="ECO:0000313" key="14">
    <source>
        <dbReference type="EMBL" id="AOV17196.1"/>
    </source>
</evidence>
<evidence type="ECO:0000256" key="12">
    <source>
        <dbReference type="RuleBase" id="RU000512"/>
    </source>
</evidence>
<feature type="binding site" evidence="9 11">
    <location>
        <position position="25"/>
    </location>
    <ligand>
        <name>substrate</name>
    </ligand>
</feature>
<dbReference type="NCBIfam" id="NF001273">
    <property type="entry name" value="PRK00230.1"/>
    <property type="match status" value="1"/>
</dbReference>
<dbReference type="InterPro" id="IPR018089">
    <property type="entry name" value="OMPdecase_AS"/>
</dbReference>
<keyword evidence="6 9" id="KW-0456">Lyase</keyword>
<dbReference type="NCBIfam" id="NF010386">
    <property type="entry name" value="PRK13813.1"/>
    <property type="match status" value="1"/>
</dbReference>
<sequence>MINSMGEGMISERKLTDPRIIVALDFPEAEQALSLADVLDPKLCRVKVGFELYVASGASLVSALHDRGFDVFLDLKFHDIPNTVASACRAAAKLGVWMLNVHASGGRSMLLAAREAVHAFEHPPLLIGVTVLTSMDETDLQQIGICKTATEQVLELAHLTYECGLDGVVCSAQEAAALRESIGSEFTLVTPGIRPMGSAAGDQKRTLTPSEAVGLGADYLVIGRPITRSTDPLGTLHEVVASLATSSVA</sequence>
<evidence type="ECO:0000256" key="5">
    <source>
        <dbReference type="ARBA" id="ARBA00022975"/>
    </source>
</evidence>
<dbReference type="GO" id="GO:0005829">
    <property type="term" value="C:cytosol"/>
    <property type="evidence" value="ECO:0007669"/>
    <property type="project" value="TreeGrafter"/>
</dbReference>
<feature type="binding site" evidence="9 11">
    <location>
        <position position="133"/>
    </location>
    <ligand>
        <name>substrate</name>
    </ligand>
</feature>
<feature type="binding site" evidence="9 11">
    <location>
        <position position="194"/>
    </location>
    <ligand>
        <name>substrate</name>
    </ligand>
</feature>
<feature type="active site" description="For OMPdecase activity" evidence="10">
    <location>
        <position position="74"/>
    </location>
</feature>
<evidence type="ECO:0000256" key="6">
    <source>
        <dbReference type="ARBA" id="ARBA00023239"/>
    </source>
</evidence>
<comment type="similarity">
    <text evidence="8 9">Belongs to the OMP decarboxylase family. Type 1 subfamily.</text>
</comment>
<dbReference type="PANTHER" id="PTHR32119">
    <property type="entry name" value="OROTIDINE 5'-PHOSPHATE DECARBOXYLASE"/>
    <property type="match status" value="1"/>
</dbReference>
<dbReference type="Pfam" id="PF00215">
    <property type="entry name" value="OMPdecase"/>
    <property type="match status" value="1"/>
</dbReference>
<dbReference type="InterPro" id="IPR047596">
    <property type="entry name" value="OMPdecase_bac"/>
</dbReference>
<dbReference type="NCBIfam" id="TIGR01740">
    <property type="entry name" value="pyrF"/>
    <property type="match status" value="1"/>
</dbReference>
<dbReference type="GO" id="GO:0004590">
    <property type="term" value="F:orotidine-5'-phosphate decarboxylase activity"/>
    <property type="evidence" value="ECO:0007669"/>
    <property type="project" value="UniProtKB-UniRule"/>
</dbReference>
<accession>A0A1D8K8C7</accession>
<evidence type="ECO:0000256" key="1">
    <source>
        <dbReference type="ARBA" id="ARBA00002356"/>
    </source>
</evidence>
<dbReference type="EC" id="4.1.1.23" evidence="9"/>